<keyword evidence="4 8" id="KW-0808">Transferase</keyword>
<dbReference type="GO" id="GO:0000175">
    <property type="term" value="F:3'-5'-RNA exonuclease activity"/>
    <property type="evidence" value="ECO:0007669"/>
    <property type="project" value="UniProtKB-UniRule"/>
</dbReference>
<evidence type="ECO:0000256" key="8">
    <source>
        <dbReference type="HAMAP-Rule" id="MF_00564"/>
    </source>
</evidence>
<dbReference type="GO" id="GO:0009022">
    <property type="term" value="F:tRNA nucleotidyltransferase activity"/>
    <property type="evidence" value="ECO:0007669"/>
    <property type="project" value="UniProtKB-UniRule"/>
</dbReference>
<organism evidence="11 12">
    <name type="scientific">Candidatus Carbonibacillus altaicus</name>
    <dbReference type="NCBI Taxonomy" id="2163959"/>
    <lineage>
        <taxon>Bacteria</taxon>
        <taxon>Bacillati</taxon>
        <taxon>Bacillota</taxon>
        <taxon>Bacilli</taxon>
        <taxon>Bacillales</taxon>
        <taxon>Candidatus Carbonibacillus</taxon>
    </lineage>
</organism>
<dbReference type="SUPFAM" id="SSF54211">
    <property type="entry name" value="Ribosomal protein S5 domain 2-like"/>
    <property type="match status" value="1"/>
</dbReference>
<accession>A0A2R6Y5C9</accession>
<dbReference type="FunFam" id="3.30.230.70:FF:000003">
    <property type="entry name" value="Ribonuclease PH"/>
    <property type="match status" value="1"/>
</dbReference>
<evidence type="ECO:0000313" key="12">
    <source>
        <dbReference type="Proteomes" id="UP000244338"/>
    </source>
</evidence>
<gene>
    <name evidence="8" type="primary">rph</name>
    <name evidence="11" type="ORF">BSOLF_0384</name>
</gene>
<dbReference type="CDD" id="cd11362">
    <property type="entry name" value="RNase_PH_bact"/>
    <property type="match status" value="1"/>
</dbReference>
<comment type="similarity">
    <text evidence="1 8">Belongs to the RNase PH family.</text>
</comment>
<dbReference type="InterPro" id="IPR001247">
    <property type="entry name" value="ExoRNase_PH_dom1"/>
</dbReference>
<evidence type="ECO:0000256" key="7">
    <source>
        <dbReference type="ARBA" id="ARBA00022884"/>
    </source>
</evidence>
<evidence type="ECO:0000313" key="11">
    <source>
        <dbReference type="EMBL" id="PTQ57873.1"/>
    </source>
</evidence>
<evidence type="ECO:0000259" key="9">
    <source>
        <dbReference type="Pfam" id="PF01138"/>
    </source>
</evidence>
<evidence type="ECO:0000256" key="5">
    <source>
        <dbReference type="ARBA" id="ARBA00022694"/>
    </source>
</evidence>
<dbReference type="PANTHER" id="PTHR11953">
    <property type="entry name" value="EXOSOME COMPLEX COMPONENT"/>
    <property type="match status" value="1"/>
</dbReference>
<feature type="binding site" evidence="8">
    <location>
        <position position="86"/>
    </location>
    <ligand>
        <name>phosphate</name>
        <dbReference type="ChEBI" id="CHEBI:43474"/>
        <note>substrate</note>
    </ligand>
</feature>
<reference evidence="12" key="1">
    <citation type="journal article" date="2018" name="Sci. Rep.">
        <title>Lignite coal burning seam in the remote Altai Mountains harbors a hydrogen-driven thermophilic microbial community.</title>
        <authorList>
            <person name="Kadnikov V.V."/>
            <person name="Mardanov A.V."/>
            <person name="Ivasenko D.A."/>
            <person name="Antsiferov D.V."/>
            <person name="Beletsky A.V."/>
            <person name="Karnachuk O.V."/>
            <person name="Ravin N.V."/>
        </authorList>
    </citation>
    <scope>NUCLEOTIDE SEQUENCE [LARGE SCALE GENOMIC DNA]</scope>
</reference>
<sequence>MRLDGRQDDVLRPIRVRTGVNKYAEGSVLIEVGDTQVLTTVTIEDKVPSFLRGQGRGWLTAEYSMLPRATETRNVREVMKGRTSGRTMEIQRLIGRSLRAVVDFAAIGERTLIVDCDVLQADGGTRTASITGGFVALAFALSNLSERLGIALPVKDFVAATSVGIVDGRMMLDLTYAEDSSAAVDLNVVMTGSGDFVEIQGTGEEATFSYAQLSSMLALIAARMNDIFEVQRLALGEVARRIDQNRTSSRGG</sequence>
<comment type="caution">
    <text evidence="11">The sequence shown here is derived from an EMBL/GenBank/DDBJ whole genome shotgun (WGS) entry which is preliminary data.</text>
</comment>
<name>A0A2R6Y5C9_9BACL</name>
<proteinExistence type="inferred from homology"/>
<evidence type="ECO:0000256" key="4">
    <source>
        <dbReference type="ARBA" id="ARBA00022679"/>
    </source>
</evidence>
<dbReference type="AlphaFoldDB" id="A0A2R6Y5C9"/>
<comment type="subunit">
    <text evidence="8">Homohexameric ring arranged as a trimer of dimers.</text>
</comment>
<dbReference type="PANTHER" id="PTHR11953:SF0">
    <property type="entry name" value="EXOSOME COMPLEX COMPONENT RRP41"/>
    <property type="match status" value="1"/>
</dbReference>
<feature type="domain" description="Exoribonuclease phosphorolytic" evidence="9">
    <location>
        <begin position="11"/>
        <end position="138"/>
    </location>
</feature>
<feature type="domain" description="Exoribonuclease phosphorolytic" evidence="10">
    <location>
        <begin position="156"/>
        <end position="218"/>
    </location>
</feature>
<dbReference type="SUPFAM" id="SSF55666">
    <property type="entry name" value="Ribonuclease PH domain 2-like"/>
    <property type="match status" value="1"/>
</dbReference>
<dbReference type="InterPro" id="IPR027408">
    <property type="entry name" value="PNPase/RNase_PH_dom_sf"/>
</dbReference>
<evidence type="ECO:0000256" key="1">
    <source>
        <dbReference type="ARBA" id="ARBA00006678"/>
    </source>
</evidence>
<dbReference type="Proteomes" id="UP000244338">
    <property type="component" value="Unassembled WGS sequence"/>
</dbReference>
<dbReference type="Pfam" id="PF01138">
    <property type="entry name" value="RNase_PH"/>
    <property type="match status" value="1"/>
</dbReference>
<feature type="binding site" evidence="8">
    <location>
        <begin position="124"/>
        <end position="126"/>
    </location>
    <ligand>
        <name>phosphate</name>
        <dbReference type="ChEBI" id="CHEBI:43474"/>
        <note>substrate</note>
    </ligand>
</feature>
<keyword evidence="3 8" id="KW-0820">tRNA-binding</keyword>
<dbReference type="HAMAP" id="MF_00564">
    <property type="entry name" value="RNase_PH"/>
    <property type="match status" value="1"/>
</dbReference>
<evidence type="ECO:0000256" key="2">
    <source>
        <dbReference type="ARBA" id="ARBA00022552"/>
    </source>
</evidence>
<dbReference type="EMBL" id="PEBX01000001">
    <property type="protein sequence ID" value="PTQ57873.1"/>
    <property type="molecule type" value="Genomic_DNA"/>
</dbReference>
<keyword evidence="2 8" id="KW-0698">rRNA processing</keyword>
<keyword evidence="7" id="KW-0694">RNA-binding</keyword>
<dbReference type="InterPro" id="IPR036345">
    <property type="entry name" value="ExoRNase_PH_dom2_sf"/>
</dbReference>
<evidence type="ECO:0000256" key="6">
    <source>
        <dbReference type="ARBA" id="ARBA00022695"/>
    </source>
</evidence>
<comment type="catalytic activity">
    <reaction evidence="8">
        <text>tRNA(n+1) + phosphate = tRNA(n) + a ribonucleoside 5'-diphosphate</text>
        <dbReference type="Rhea" id="RHEA:10628"/>
        <dbReference type="Rhea" id="RHEA-COMP:17343"/>
        <dbReference type="Rhea" id="RHEA-COMP:17344"/>
        <dbReference type="ChEBI" id="CHEBI:43474"/>
        <dbReference type="ChEBI" id="CHEBI:57930"/>
        <dbReference type="ChEBI" id="CHEBI:173114"/>
        <dbReference type="EC" id="2.7.7.56"/>
    </reaction>
</comment>
<dbReference type="GO" id="GO:0031125">
    <property type="term" value="P:rRNA 3'-end processing"/>
    <property type="evidence" value="ECO:0007669"/>
    <property type="project" value="UniProtKB-ARBA"/>
</dbReference>
<dbReference type="InterPro" id="IPR018336">
    <property type="entry name" value="RNase_PH_CS"/>
</dbReference>
<evidence type="ECO:0000256" key="3">
    <source>
        <dbReference type="ARBA" id="ARBA00022555"/>
    </source>
</evidence>
<keyword evidence="6 8" id="KW-0548">Nucleotidyltransferase</keyword>
<keyword evidence="5 8" id="KW-0819">tRNA processing</keyword>
<comment type="function">
    <text evidence="8">Phosphorolytic 3'-5' exoribonuclease that plays an important role in tRNA 3'-end maturation. Removes nucleotide residues following the 3'-CCA terminus of tRNAs; can also add nucleotides to the ends of RNA molecules by using nucleoside diphosphates as substrates, but this may not be physiologically important. Probably plays a role in initiation of 16S rRNA degradation (leading to ribosome degradation) during starvation.</text>
</comment>
<dbReference type="EC" id="2.7.7.56" evidence="8"/>
<dbReference type="NCBIfam" id="TIGR01966">
    <property type="entry name" value="RNasePH"/>
    <property type="match status" value="1"/>
</dbReference>
<dbReference type="Gene3D" id="3.30.230.70">
    <property type="entry name" value="GHMP Kinase, N-terminal domain"/>
    <property type="match status" value="1"/>
</dbReference>
<evidence type="ECO:0000259" key="10">
    <source>
        <dbReference type="Pfam" id="PF03725"/>
    </source>
</evidence>
<dbReference type="InterPro" id="IPR050080">
    <property type="entry name" value="RNase_PH"/>
</dbReference>
<dbReference type="PROSITE" id="PS01277">
    <property type="entry name" value="RIBONUCLEASE_PH"/>
    <property type="match status" value="1"/>
</dbReference>
<dbReference type="InterPro" id="IPR020568">
    <property type="entry name" value="Ribosomal_Su5_D2-typ_SF"/>
</dbReference>
<dbReference type="GO" id="GO:0000049">
    <property type="term" value="F:tRNA binding"/>
    <property type="evidence" value="ECO:0007669"/>
    <property type="project" value="UniProtKB-UniRule"/>
</dbReference>
<dbReference type="GO" id="GO:0016075">
    <property type="term" value="P:rRNA catabolic process"/>
    <property type="evidence" value="ECO:0007669"/>
    <property type="project" value="UniProtKB-UniRule"/>
</dbReference>
<dbReference type="Pfam" id="PF03725">
    <property type="entry name" value="RNase_PH_C"/>
    <property type="match status" value="1"/>
</dbReference>
<dbReference type="GO" id="GO:0008033">
    <property type="term" value="P:tRNA processing"/>
    <property type="evidence" value="ECO:0007669"/>
    <property type="project" value="UniProtKB-UniRule"/>
</dbReference>
<protein>
    <recommendedName>
        <fullName evidence="8">Ribonuclease PH</fullName>
        <shortName evidence="8">RNase PH</shortName>
        <ecNumber evidence="8">2.7.7.56</ecNumber>
    </recommendedName>
    <alternativeName>
        <fullName evidence="8">tRNA nucleotidyltransferase</fullName>
    </alternativeName>
</protein>
<dbReference type="InterPro" id="IPR015847">
    <property type="entry name" value="ExoRNase_PH_dom2"/>
</dbReference>
<dbReference type="InterPro" id="IPR002381">
    <property type="entry name" value="RNase_PH_bac-type"/>
</dbReference>